<evidence type="ECO:0000313" key="10">
    <source>
        <dbReference type="Proteomes" id="UP000245790"/>
    </source>
</evidence>
<dbReference type="EMBL" id="QGGU01000001">
    <property type="protein sequence ID" value="PWK54500.1"/>
    <property type="molecule type" value="Genomic_DNA"/>
</dbReference>
<evidence type="ECO:0000256" key="8">
    <source>
        <dbReference type="SAM" id="Phobius"/>
    </source>
</evidence>
<name>A0A316G3Y9_9GAMM</name>
<keyword evidence="6 8" id="KW-0472">Membrane</keyword>
<evidence type="ECO:0000256" key="4">
    <source>
        <dbReference type="ARBA" id="ARBA00022692"/>
    </source>
</evidence>
<comment type="caution">
    <text evidence="9">The sequence shown here is derived from an EMBL/GenBank/DDBJ whole genome shotgun (WGS) entry which is preliminary data.</text>
</comment>
<evidence type="ECO:0000256" key="5">
    <source>
        <dbReference type="ARBA" id="ARBA00022989"/>
    </source>
</evidence>
<accession>A0A316G3Y9</accession>
<evidence type="ECO:0000256" key="2">
    <source>
        <dbReference type="ARBA" id="ARBA00005811"/>
    </source>
</evidence>
<dbReference type="Pfam" id="PF02472">
    <property type="entry name" value="ExbD"/>
    <property type="match status" value="1"/>
</dbReference>
<keyword evidence="7" id="KW-0813">Transport</keyword>
<reference evidence="9 10" key="1">
    <citation type="submission" date="2018-05" db="EMBL/GenBank/DDBJ databases">
        <title>Genomic Encyclopedia of Type Strains, Phase IV (KMG-IV): sequencing the most valuable type-strain genomes for metagenomic binning, comparative biology and taxonomic classification.</title>
        <authorList>
            <person name="Goeker M."/>
        </authorList>
    </citation>
    <scope>NUCLEOTIDE SEQUENCE [LARGE SCALE GENOMIC DNA]</scope>
    <source>
        <strain evidence="9 10">DSM 25350</strain>
    </source>
</reference>
<comment type="subcellular location">
    <subcellularLocation>
        <location evidence="1">Cell membrane</location>
        <topology evidence="1">Single-pass membrane protein</topology>
    </subcellularLocation>
    <subcellularLocation>
        <location evidence="7">Cell membrane</location>
        <topology evidence="7">Single-pass type II membrane protein</topology>
    </subcellularLocation>
</comment>
<keyword evidence="5 8" id="KW-1133">Transmembrane helix</keyword>
<keyword evidence="4 7" id="KW-0812">Transmembrane</keyword>
<evidence type="ECO:0000256" key="3">
    <source>
        <dbReference type="ARBA" id="ARBA00022475"/>
    </source>
</evidence>
<dbReference type="GO" id="GO:0015031">
    <property type="term" value="P:protein transport"/>
    <property type="evidence" value="ECO:0007669"/>
    <property type="project" value="UniProtKB-KW"/>
</dbReference>
<feature type="transmembrane region" description="Helical" evidence="8">
    <location>
        <begin position="20"/>
        <end position="38"/>
    </location>
</feature>
<comment type="similarity">
    <text evidence="2 7">Belongs to the ExbD/TolR family.</text>
</comment>
<dbReference type="OrthoDB" id="9793581at2"/>
<gene>
    <name evidence="9" type="ORF">C8D97_101354</name>
</gene>
<dbReference type="GO" id="GO:0005886">
    <property type="term" value="C:plasma membrane"/>
    <property type="evidence" value="ECO:0007669"/>
    <property type="project" value="UniProtKB-SubCell"/>
</dbReference>
<evidence type="ECO:0000313" key="9">
    <source>
        <dbReference type="EMBL" id="PWK54500.1"/>
    </source>
</evidence>
<dbReference type="AlphaFoldDB" id="A0A316G3Y9"/>
<protein>
    <submittedName>
        <fullName evidence="9">Outer membrane transport energization protein ExbD</fullName>
    </submittedName>
</protein>
<dbReference type="Proteomes" id="UP000245790">
    <property type="component" value="Unassembled WGS sequence"/>
</dbReference>
<keyword evidence="7" id="KW-0653">Protein transport</keyword>
<keyword evidence="3" id="KW-1003">Cell membrane</keyword>
<dbReference type="RefSeq" id="WP_109761613.1">
    <property type="nucleotide sequence ID" value="NZ_QGGU01000001.1"/>
</dbReference>
<keyword evidence="10" id="KW-1185">Reference proteome</keyword>
<dbReference type="PANTHER" id="PTHR30558:SF13">
    <property type="entry name" value="BIOPOLYMER TRANSPORT PROTEIN EXBD2"/>
    <property type="match status" value="1"/>
</dbReference>
<evidence type="ECO:0000256" key="6">
    <source>
        <dbReference type="ARBA" id="ARBA00023136"/>
    </source>
</evidence>
<dbReference type="Gene3D" id="3.30.420.270">
    <property type="match status" value="1"/>
</dbReference>
<dbReference type="GO" id="GO:0022857">
    <property type="term" value="F:transmembrane transporter activity"/>
    <property type="evidence" value="ECO:0007669"/>
    <property type="project" value="InterPro"/>
</dbReference>
<sequence>MAKQVAKRKEEDAEIDMTPMLDIVFIMLIFFIVTASFVKEAGVKVNNPAGLTATARPDANVFIAITKEGEVHIDNKNIDVDKLKVEIQRIKQETPEGSIVIQADRDSKAGVVMKVLDAAKGAGVKAVSVAATRN</sequence>
<dbReference type="PANTHER" id="PTHR30558">
    <property type="entry name" value="EXBD MEMBRANE COMPONENT OF PMF-DRIVEN MACROMOLECULE IMPORT SYSTEM"/>
    <property type="match status" value="1"/>
</dbReference>
<evidence type="ECO:0000256" key="1">
    <source>
        <dbReference type="ARBA" id="ARBA00004162"/>
    </source>
</evidence>
<organism evidence="9 10">
    <name type="scientific">Pleionea mediterranea</name>
    <dbReference type="NCBI Taxonomy" id="523701"/>
    <lineage>
        <taxon>Bacteria</taxon>
        <taxon>Pseudomonadati</taxon>
        <taxon>Pseudomonadota</taxon>
        <taxon>Gammaproteobacteria</taxon>
        <taxon>Oceanospirillales</taxon>
        <taxon>Pleioneaceae</taxon>
        <taxon>Pleionea</taxon>
    </lineage>
</organism>
<evidence type="ECO:0000256" key="7">
    <source>
        <dbReference type="RuleBase" id="RU003879"/>
    </source>
</evidence>
<dbReference type="InterPro" id="IPR003400">
    <property type="entry name" value="ExbD"/>
</dbReference>
<proteinExistence type="inferred from homology"/>